<feature type="region of interest" description="Disordered" evidence="1">
    <location>
        <begin position="1"/>
        <end position="30"/>
    </location>
</feature>
<evidence type="ECO:0000313" key="3">
    <source>
        <dbReference type="Proteomes" id="UP000188268"/>
    </source>
</evidence>
<name>A0A1R3JGX0_COCAP</name>
<keyword evidence="3" id="KW-1185">Reference proteome</keyword>
<gene>
    <name evidence="2" type="ORF">CCACVL1_06204</name>
</gene>
<organism evidence="2 3">
    <name type="scientific">Corchorus capsularis</name>
    <name type="common">Jute</name>
    <dbReference type="NCBI Taxonomy" id="210143"/>
    <lineage>
        <taxon>Eukaryota</taxon>
        <taxon>Viridiplantae</taxon>
        <taxon>Streptophyta</taxon>
        <taxon>Embryophyta</taxon>
        <taxon>Tracheophyta</taxon>
        <taxon>Spermatophyta</taxon>
        <taxon>Magnoliopsida</taxon>
        <taxon>eudicotyledons</taxon>
        <taxon>Gunneridae</taxon>
        <taxon>Pentapetalae</taxon>
        <taxon>rosids</taxon>
        <taxon>malvids</taxon>
        <taxon>Malvales</taxon>
        <taxon>Malvaceae</taxon>
        <taxon>Grewioideae</taxon>
        <taxon>Apeibeae</taxon>
        <taxon>Corchorus</taxon>
    </lineage>
</organism>
<dbReference type="AlphaFoldDB" id="A0A1R3JGX0"/>
<protein>
    <submittedName>
        <fullName evidence="2">Uncharacterized protein</fullName>
    </submittedName>
</protein>
<accession>A0A1R3JGX0</accession>
<dbReference type="Proteomes" id="UP000188268">
    <property type="component" value="Unassembled WGS sequence"/>
</dbReference>
<reference evidence="2 3" key="1">
    <citation type="submission" date="2013-09" db="EMBL/GenBank/DDBJ databases">
        <title>Corchorus capsularis genome sequencing.</title>
        <authorList>
            <person name="Alam M."/>
            <person name="Haque M.S."/>
            <person name="Islam M.S."/>
            <person name="Emdad E.M."/>
            <person name="Islam M.M."/>
            <person name="Ahmed B."/>
            <person name="Halim A."/>
            <person name="Hossen Q.M.M."/>
            <person name="Hossain M.Z."/>
            <person name="Ahmed R."/>
            <person name="Khan M.M."/>
            <person name="Islam R."/>
            <person name="Rashid M.M."/>
            <person name="Khan S.A."/>
            <person name="Rahman M.S."/>
            <person name="Alam M."/>
        </authorList>
    </citation>
    <scope>NUCLEOTIDE SEQUENCE [LARGE SCALE GENOMIC DNA]</scope>
    <source>
        <strain evidence="3">cv. CVL-1</strain>
        <tissue evidence="2">Whole seedling</tissue>
    </source>
</reference>
<comment type="caution">
    <text evidence="2">The sequence shown here is derived from an EMBL/GenBank/DDBJ whole genome shotgun (WGS) entry which is preliminary data.</text>
</comment>
<feature type="compositionally biased region" description="Basic residues" evidence="1">
    <location>
        <begin position="13"/>
        <end position="29"/>
    </location>
</feature>
<dbReference type="Gramene" id="OMO94060">
    <property type="protein sequence ID" value="OMO94060"/>
    <property type="gene ID" value="CCACVL1_06204"/>
</dbReference>
<dbReference type="EMBL" id="AWWV01007968">
    <property type="protein sequence ID" value="OMO94060.1"/>
    <property type="molecule type" value="Genomic_DNA"/>
</dbReference>
<evidence type="ECO:0000256" key="1">
    <source>
        <dbReference type="SAM" id="MobiDB-lite"/>
    </source>
</evidence>
<evidence type="ECO:0000313" key="2">
    <source>
        <dbReference type="EMBL" id="OMO94060.1"/>
    </source>
</evidence>
<sequence length="50" mass="5833">MAVSPKQKMSSVKAKRGRPPKSKLIRKRPSKLDKMTLNQMVSHEKEKVKW</sequence>
<proteinExistence type="predicted"/>